<evidence type="ECO:0000256" key="5">
    <source>
        <dbReference type="ARBA" id="ARBA00023163"/>
    </source>
</evidence>
<sequence>MTNVKSIFTFLTIIFPCFIFSQNIRHLSVDEGLPQSFVSAIVEGKNGFMWISTRNGLARYDGHKFKIFQSNANSKDALASNIIEYIQNGTDYSIWIKYETGEIDRFDIDTEQSSHIITQEFLEKHKIAINRRIWFVTTDNVLWFKEKEGDLYTVDLKDKNKLVNQSKHLKPEDGAVCNLLEDRNKNLWLLTQKAIIKVNKDTNRFTSIPIPEELGYNLNKKYDFSSFHCRSNGNLMWADDEKLYFFNPEKQTFRKVKLPLISKAPIRWVDTGPNGKDYFVCANKVCSYSDELGIEIVADIDLKGNRQPQAFLVDKSGLIWIGGDAEGVYTIDTSIDFEGFSYEDDFIVDVLEEAYGISVKDFFNWHYDKKGVLNPSYSFRSVWDNNKHWMALNRTVCYYNKDNDKITKLAVVPQAGTKRFIPIEGISILNNNPIVIDKANDIYLFNASENKWQHLLNISNTPVTGTKKIVPNNIYADPQNNSLWITTESHGLLKVDISTKKTTLIQSGKAGLPTNNLISVKPDTDNTNILWIGSTGGLIRFDKTTYKTNVFSIKEGLPDNVIYSILTDSSGNFWMGTNKGLVYFNTHTHKCRVFTRNHGLQNIEFNHYHQLLLPDGKMAFGGISNGVKFHPDNVKEDTFTPQTAFTGIKLNNQAIRYVKPELSPVNNLENLFLDYGENTIAISYTALQFNQPLDINYRYRLVGYDDDWVEVGNKREAVYTKLPPGDYIFEVNASNTSGVWSPHIKSLEMQITPPWWKTWWAKLLYLIIGAVSIAWFIRFRINQGVIKNEILLKQKEAKELRKLDQVKTRFFSNIAHEFRTPLSLILGPTDQLRETNSEDDKGKLLDIIEKNTSSLINLTDQLLDIAKLEAGVLKPQMVWGDVVMVVSNIIKAFREEATAKQVIIEFETPATAEFLFSINTLDRILYNLLSNALKFCNAGDVITVKVEKNKEGLFLEIKDTGKGIPEEEQKNIFNRYFKGSNQDELQGNGIGLSLVGELVDLHKGTITLSSSTKIPTGTTFSVWLPLDSKNEEPIEKYENEDRLEGDELIKNEGDSTKPVILVVEDHEELASFIIDNLKKSYNVLYAANGEEALDIVLTKSADLILSDVAMEKMNGFEFCKAVKQDININHIPIILLTAKADMDSRLEGLSFGANDYIKKPFSISELQLRIKNQLKLQKKQREHYHKSFTSSSEEELVNSNEVSHNAFLEEIYKIVEDNLDDKNFSVDELASALCMSRTSLHRKVKTMFDIPAGEIIKVYRLKKAVKLLSEDYNASEVAYMTGFNTPSYFSKCFKEYYGVTPAKYQVK</sequence>
<dbReference type="SMART" id="SM00388">
    <property type="entry name" value="HisKA"/>
    <property type="match status" value="1"/>
</dbReference>
<reference evidence="10 11" key="1">
    <citation type="submission" date="2019-08" db="EMBL/GenBank/DDBJ databases">
        <title>Flavobacterium alkalisoli sp. nov., isolated from rhizosphere soil of Suaeda salsa.</title>
        <authorList>
            <person name="Sun J.-Q."/>
            <person name="Xu L."/>
        </authorList>
    </citation>
    <scope>NUCLEOTIDE SEQUENCE [LARGE SCALE GENOMIC DNA]</scope>
    <source>
        <strain evidence="10 11">XS-5</strain>
    </source>
</reference>
<dbReference type="Gene3D" id="2.130.10.10">
    <property type="entry name" value="YVTN repeat-like/Quinoprotein amine dehydrogenase"/>
    <property type="match status" value="3"/>
</dbReference>
<evidence type="ECO:0000259" key="8">
    <source>
        <dbReference type="PROSITE" id="PS50109"/>
    </source>
</evidence>
<dbReference type="OrthoDB" id="1522078at2"/>
<accession>A0A5B9FX03</accession>
<dbReference type="Gene3D" id="3.30.565.10">
    <property type="entry name" value="Histidine kinase-like ATPase, C-terminal domain"/>
    <property type="match status" value="1"/>
</dbReference>
<feature type="modified residue" description="4-aspartylphosphate" evidence="6">
    <location>
        <position position="1107"/>
    </location>
</feature>
<dbReference type="CDD" id="cd00082">
    <property type="entry name" value="HisKA"/>
    <property type="match status" value="1"/>
</dbReference>
<evidence type="ECO:0000256" key="4">
    <source>
        <dbReference type="ARBA" id="ARBA00023015"/>
    </source>
</evidence>
<dbReference type="InterPro" id="IPR011123">
    <property type="entry name" value="Y_Y_Y"/>
</dbReference>
<dbReference type="Gene3D" id="1.10.287.130">
    <property type="match status" value="1"/>
</dbReference>
<organism evidence="10 11">
    <name type="scientific">Flavobacterium alkalisoli</name>
    <dbReference type="NCBI Taxonomy" id="2602769"/>
    <lineage>
        <taxon>Bacteria</taxon>
        <taxon>Pseudomonadati</taxon>
        <taxon>Bacteroidota</taxon>
        <taxon>Flavobacteriia</taxon>
        <taxon>Flavobacteriales</taxon>
        <taxon>Flavobacteriaceae</taxon>
        <taxon>Flavobacterium</taxon>
    </lineage>
</organism>
<dbReference type="InterPro" id="IPR005467">
    <property type="entry name" value="His_kinase_dom"/>
</dbReference>
<gene>
    <name evidence="10" type="ORF">FUA48_14950</name>
</gene>
<dbReference type="GO" id="GO:0000155">
    <property type="term" value="F:phosphorelay sensor kinase activity"/>
    <property type="evidence" value="ECO:0007669"/>
    <property type="project" value="InterPro"/>
</dbReference>
<dbReference type="SMART" id="SM00342">
    <property type="entry name" value="HTH_ARAC"/>
    <property type="match status" value="1"/>
</dbReference>
<dbReference type="InterPro" id="IPR003594">
    <property type="entry name" value="HATPase_dom"/>
</dbReference>
<keyword evidence="5" id="KW-0804">Transcription</keyword>
<evidence type="ECO:0000313" key="11">
    <source>
        <dbReference type="Proteomes" id="UP000321222"/>
    </source>
</evidence>
<dbReference type="SUPFAM" id="SSF52172">
    <property type="entry name" value="CheY-like"/>
    <property type="match status" value="1"/>
</dbReference>
<keyword evidence="11" id="KW-1185">Reference proteome</keyword>
<evidence type="ECO:0000259" key="7">
    <source>
        <dbReference type="PROSITE" id="PS01124"/>
    </source>
</evidence>
<dbReference type="Gene3D" id="3.40.50.2300">
    <property type="match status" value="1"/>
</dbReference>
<dbReference type="EC" id="2.7.13.3" evidence="2"/>
<proteinExistence type="predicted"/>
<dbReference type="Gene3D" id="2.60.40.10">
    <property type="entry name" value="Immunoglobulins"/>
    <property type="match status" value="1"/>
</dbReference>
<dbReference type="PANTHER" id="PTHR43547:SF2">
    <property type="entry name" value="HYBRID SIGNAL TRANSDUCTION HISTIDINE KINASE C"/>
    <property type="match status" value="1"/>
</dbReference>
<evidence type="ECO:0000259" key="9">
    <source>
        <dbReference type="PROSITE" id="PS50110"/>
    </source>
</evidence>
<dbReference type="PROSITE" id="PS01124">
    <property type="entry name" value="HTH_ARAC_FAMILY_2"/>
    <property type="match status" value="1"/>
</dbReference>
<dbReference type="SMART" id="SM00448">
    <property type="entry name" value="REC"/>
    <property type="match status" value="1"/>
</dbReference>
<evidence type="ECO:0000256" key="6">
    <source>
        <dbReference type="PROSITE-ProRule" id="PRU00169"/>
    </source>
</evidence>
<name>A0A5B9FX03_9FLAO</name>
<dbReference type="InterPro" id="IPR004358">
    <property type="entry name" value="Sig_transdc_His_kin-like_C"/>
</dbReference>
<dbReference type="CDD" id="cd17574">
    <property type="entry name" value="REC_OmpR"/>
    <property type="match status" value="1"/>
</dbReference>
<evidence type="ECO:0000256" key="1">
    <source>
        <dbReference type="ARBA" id="ARBA00000085"/>
    </source>
</evidence>
<dbReference type="GO" id="GO:0043565">
    <property type="term" value="F:sequence-specific DNA binding"/>
    <property type="evidence" value="ECO:0007669"/>
    <property type="project" value="InterPro"/>
</dbReference>
<dbReference type="GO" id="GO:0003700">
    <property type="term" value="F:DNA-binding transcription factor activity"/>
    <property type="evidence" value="ECO:0007669"/>
    <property type="project" value="InterPro"/>
</dbReference>
<evidence type="ECO:0000256" key="3">
    <source>
        <dbReference type="ARBA" id="ARBA00022553"/>
    </source>
</evidence>
<keyword evidence="3 6" id="KW-0597">Phosphoprotein</keyword>
<dbReference type="PANTHER" id="PTHR43547">
    <property type="entry name" value="TWO-COMPONENT HISTIDINE KINASE"/>
    <property type="match status" value="1"/>
</dbReference>
<dbReference type="Pfam" id="PF02518">
    <property type="entry name" value="HATPase_c"/>
    <property type="match status" value="1"/>
</dbReference>
<protein>
    <recommendedName>
        <fullName evidence="2">histidine kinase</fullName>
        <ecNumber evidence="2">2.7.13.3</ecNumber>
    </recommendedName>
</protein>
<feature type="domain" description="Response regulatory" evidence="9">
    <location>
        <begin position="1059"/>
        <end position="1174"/>
    </location>
</feature>
<dbReference type="InterPro" id="IPR018060">
    <property type="entry name" value="HTH_AraC"/>
</dbReference>
<dbReference type="InterPro" id="IPR036097">
    <property type="entry name" value="HisK_dim/P_sf"/>
</dbReference>
<dbReference type="KEGG" id="fak:FUA48_14950"/>
<dbReference type="InterPro" id="IPR011110">
    <property type="entry name" value="Reg_prop"/>
</dbReference>
<dbReference type="Pfam" id="PF00512">
    <property type="entry name" value="HisKA"/>
    <property type="match status" value="1"/>
</dbReference>
<dbReference type="InterPro" id="IPR013783">
    <property type="entry name" value="Ig-like_fold"/>
</dbReference>
<keyword evidence="4" id="KW-0805">Transcription regulation</keyword>
<dbReference type="InterPro" id="IPR001789">
    <property type="entry name" value="Sig_transdc_resp-reg_receiver"/>
</dbReference>
<dbReference type="PROSITE" id="PS50110">
    <property type="entry name" value="RESPONSE_REGULATORY"/>
    <property type="match status" value="1"/>
</dbReference>
<dbReference type="CDD" id="cd00075">
    <property type="entry name" value="HATPase"/>
    <property type="match status" value="1"/>
</dbReference>
<feature type="domain" description="HTH araC/xylS-type" evidence="7">
    <location>
        <begin position="1209"/>
        <end position="1307"/>
    </location>
</feature>
<dbReference type="FunFam" id="1.10.287.130:FF:000045">
    <property type="entry name" value="Two-component system sensor histidine kinase/response regulator"/>
    <property type="match status" value="1"/>
</dbReference>
<dbReference type="Pfam" id="PF07495">
    <property type="entry name" value="Y_Y_Y"/>
    <property type="match status" value="1"/>
</dbReference>
<dbReference type="Gene3D" id="1.10.10.60">
    <property type="entry name" value="Homeodomain-like"/>
    <property type="match status" value="1"/>
</dbReference>
<dbReference type="Pfam" id="PF07494">
    <property type="entry name" value="Reg_prop"/>
    <property type="match status" value="2"/>
</dbReference>
<dbReference type="PROSITE" id="PS50109">
    <property type="entry name" value="HIS_KIN"/>
    <property type="match status" value="1"/>
</dbReference>
<dbReference type="EMBL" id="CP042831">
    <property type="protein sequence ID" value="QEE50829.1"/>
    <property type="molecule type" value="Genomic_DNA"/>
</dbReference>
<dbReference type="InterPro" id="IPR009057">
    <property type="entry name" value="Homeodomain-like_sf"/>
</dbReference>
<dbReference type="SUPFAM" id="SSF55874">
    <property type="entry name" value="ATPase domain of HSP90 chaperone/DNA topoisomerase II/histidine kinase"/>
    <property type="match status" value="1"/>
</dbReference>
<evidence type="ECO:0000313" key="10">
    <source>
        <dbReference type="EMBL" id="QEE50829.1"/>
    </source>
</evidence>
<dbReference type="InterPro" id="IPR036890">
    <property type="entry name" value="HATPase_C_sf"/>
</dbReference>
<dbReference type="Proteomes" id="UP000321222">
    <property type="component" value="Chromosome"/>
</dbReference>
<dbReference type="SUPFAM" id="SSF47384">
    <property type="entry name" value="Homodimeric domain of signal transducing histidine kinase"/>
    <property type="match status" value="1"/>
</dbReference>
<dbReference type="RefSeq" id="WP_147584275.1">
    <property type="nucleotide sequence ID" value="NZ_CP042831.1"/>
</dbReference>
<dbReference type="PRINTS" id="PR00344">
    <property type="entry name" value="BCTRLSENSOR"/>
</dbReference>
<dbReference type="SUPFAM" id="SSF46689">
    <property type="entry name" value="Homeodomain-like"/>
    <property type="match status" value="1"/>
</dbReference>
<dbReference type="SMART" id="SM00387">
    <property type="entry name" value="HATPase_c"/>
    <property type="match status" value="1"/>
</dbReference>
<comment type="catalytic activity">
    <reaction evidence="1">
        <text>ATP + protein L-histidine = ADP + protein N-phospho-L-histidine.</text>
        <dbReference type="EC" id="2.7.13.3"/>
    </reaction>
</comment>
<evidence type="ECO:0000256" key="2">
    <source>
        <dbReference type="ARBA" id="ARBA00012438"/>
    </source>
</evidence>
<dbReference type="InterPro" id="IPR003661">
    <property type="entry name" value="HisK_dim/P_dom"/>
</dbReference>
<dbReference type="InterPro" id="IPR011006">
    <property type="entry name" value="CheY-like_superfamily"/>
</dbReference>
<dbReference type="Pfam" id="PF00072">
    <property type="entry name" value="Response_reg"/>
    <property type="match status" value="1"/>
</dbReference>
<dbReference type="Pfam" id="PF12833">
    <property type="entry name" value="HTH_18"/>
    <property type="match status" value="1"/>
</dbReference>
<dbReference type="SUPFAM" id="SSF63829">
    <property type="entry name" value="Calcium-dependent phosphotriesterase"/>
    <property type="match status" value="2"/>
</dbReference>
<feature type="domain" description="Histidine kinase" evidence="8">
    <location>
        <begin position="813"/>
        <end position="1028"/>
    </location>
</feature>
<dbReference type="InterPro" id="IPR015943">
    <property type="entry name" value="WD40/YVTN_repeat-like_dom_sf"/>
</dbReference>